<proteinExistence type="inferred from homology"/>
<evidence type="ECO:0000313" key="5">
    <source>
        <dbReference type="EMBL" id="OGE94684.1"/>
    </source>
</evidence>
<dbReference type="SUPFAM" id="SSF50104">
    <property type="entry name" value="Translation proteins SH3-like domain"/>
    <property type="match status" value="1"/>
</dbReference>
<comment type="similarity">
    <text evidence="1 4">Belongs to the bacterial ribosomal protein bL19 family.</text>
</comment>
<protein>
    <recommendedName>
        <fullName evidence="4">50S ribosomal protein L19</fullName>
    </recommendedName>
</protein>
<comment type="function">
    <text evidence="4">This protein is located at the 30S-50S ribosomal subunit interface and may play a role in the structure and function of the aminoacyl-tRNA binding site.</text>
</comment>
<comment type="caution">
    <text evidence="5">The sequence shown here is derived from an EMBL/GenBank/DDBJ whole genome shotgun (WGS) entry which is preliminary data.</text>
</comment>
<dbReference type="PIRSF" id="PIRSF002191">
    <property type="entry name" value="Ribosomal_L19"/>
    <property type="match status" value="1"/>
</dbReference>
<evidence type="ECO:0000256" key="3">
    <source>
        <dbReference type="ARBA" id="ARBA00023274"/>
    </source>
</evidence>
<evidence type="ECO:0000256" key="2">
    <source>
        <dbReference type="ARBA" id="ARBA00022980"/>
    </source>
</evidence>
<dbReference type="Gene3D" id="2.30.30.790">
    <property type="match status" value="1"/>
</dbReference>
<dbReference type="PANTHER" id="PTHR15680">
    <property type="entry name" value="RIBOSOMAL PROTEIN L19"/>
    <property type="match status" value="1"/>
</dbReference>
<dbReference type="InterPro" id="IPR001857">
    <property type="entry name" value="Ribosomal_bL19"/>
</dbReference>
<keyword evidence="2 5" id="KW-0689">Ribosomal protein</keyword>
<dbReference type="EMBL" id="MFFB01000012">
    <property type="protein sequence ID" value="OGE94684.1"/>
    <property type="molecule type" value="Genomic_DNA"/>
</dbReference>
<evidence type="ECO:0000256" key="4">
    <source>
        <dbReference type="RuleBase" id="RU000559"/>
    </source>
</evidence>
<dbReference type="PANTHER" id="PTHR15680:SF9">
    <property type="entry name" value="LARGE RIBOSOMAL SUBUNIT PROTEIN BL19M"/>
    <property type="match status" value="1"/>
</dbReference>
<evidence type="ECO:0000256" key="1">
    <source>
        <dbReference type="ARBA" id="ARBA00005781"/>
    </source>
</evidence>
<dbReference type="InterPro" id="IPR008991">
    <property type="entry name" value="Translation_prot_SH3-like_sf"/>
</dbReference>
<reference evidence="5 6" key="1">
    <citation type="journal article" date="2016" name="Nat. Commun.">
        <title>Thousands of microbial genomes shed light on interconnected biogeochemical processes in an aquifer system.</title>
        <authorList>
            <person name="Anantharaman K."/>
            <person name="Brown C.T."/>
            <person name="Hug L.A."/>
            <person name="Sharon I."/>
            <person name="Castelle C.J."/>
            <person name="Probst A.J."/>
            <person name="Thomas B.C."/>
            <person name="Singh A."/>
            <person name="Wilkins M.J."/>
            <person name="Karaoz U."/>
            <person name="Brodie E.L."/>
            <person name="Williams K.H."/>
            <person name="Hubbard S.S."/>
            <person name="Banfield J.F."/>
        </authorList>
    </citation>
    <scope>NUCLEOTIDE SEQUENCE [LARGE SCALE GENOMIC DNA]</scope>
</reference>
<dbReference type="GO" id="GO:0022625">
    <property type="term" value="C:cytosolic large ribosomal subunit"/>
    <property type="evidence" value="ECO:0007669"/>
    <property type="project" value="TreeGrafter"/>
</dbReference>
<organism evidence="5 6">
    <name type="scientific">Candidatus Doudnabacteria bacterium RIFCSPLOWO2_01_FULL_44_21</name>
    <dbReference type="NCBI Taxonomy" id="1817841"/>
    <lineage>
        <taxon>Bacteria</taxon>
        <taxon>Candidatus Doudnaibacteriota</taxon>
    </lineage>
</organism>
<dbReference type="PRINTS" id="PR00061">
    <property type="entry name" value="RIBOSOMALL19"/>
</dbReference>
<dbReference type="NCBIfam" id="TIGR01024">
    <property type="entry name" value="rplS_bact"/>
    <property type="match status" value="1"/>
</dbReference>
<name>A0A1F5PXV0_9BACT</name>
<dbReference type="InterPro" id="IPR038657">
    <property type="entry name" value="Ribosomal_bL19_sf"/>
</dbReference>
<dbReference type="Pfam" id="PF01245">
    <property type="entry name" value="Ribosomal_L19"/>
    <property type="match status" value="1"/>
</dbReference>
<dbReference type="STRING" id="1817841.A3B10_00405"/>
<gene>
    <name evidence="5" type="ORF">A3B10_00405</name>
</gene>
<keyword evidence="3 4" id="KW-0687">Ribonucleoprotein</keyword>
<accession>A0A1F5PXV0</accession>
<dbReference type="GO" id="GO:0003735">
    <property type="term" value="F:structural constituent of ribosome"/>
    <property type="evidence" value="ECO:0007669"/>
    <property type="project" value="InterPro"/>
</dbReference>
<evidence type="ECO:0000313" key="6">
    <source>
        <dbReference type="Proteomes" id="UP000177281"/>
    </source>
</evidence>
<sequence>MDKIQLFQSKNISESKLKDLQVGWAVKIYQKIKEGDKTRTQAFEGTVIAKKHGNEAGGTITVRRVSGGYGVEKIFPLYLPTIEKVQVLKRPSVRRAKLYYLRDKTSREIKRKMKQKMIA</sequence>
<dbReference type="GO" id="GO:0006412">
    <property type="term" value="P:translation"/>
    <property type="evidence" value="ECO:0007669"/>
    <property type="project" value="InterPro"/>
</dbReference>
<dbReference type="AlphaFoldDB" id="A0A1F5PXV0"/>
<dbReference type="Proteomes" id="UP000177281">
    <property type="component" value="Unassembled WGS sequence"/>
</dbReference>